<feature type="transmembrane region" description="Helical" evidence="1">
    <location>
        <begin position="42"/>
        <end position="61"/>
    </location>
</feature>
<keyword evidence="3" id="KW-1185">Reference proteome</keyword>
<dbReference type="Proteomes" id="UP000318422">
    <property type="component" value="Unassembled WGS sequence"/>
</dbReference>
<accession>A0A4Y4D0U8</accession>
<dbReference type="EMBL" id="BJNV01000044">
    <property type="protein sequence ID" value="GEC96440.1"/>
    <property type="molecule type" value="Genomic_DNA"/>
</dbReference>
<keyword evidence="1" id="KW-1133">Transmembrane helix</keyword>
<keyword evidence="1" id="KW-0472">Membrane</keyword>
<evidence type="ECO:0000256" key="1">
    <source>
        <dbReference type="SAM" id="Phobius"/>
    </source>
</evidence>
<proteinExistence type="predicted"/>
<dbReference type="RefSeq" id="WP_141352750.1">
    <property type="nucleotide sequence ID" value="NZ_BJNV01000044.1"/>
</dbReference>
<reference evidence="2 3" key="1">
    <citation type="submission" date="2019-06" db="EMBL/GenBank/DDBJ databases">
        <title>Whole genome shotgun sequence of Zoogloea ramigera NBRC 15342.</title>
        <authorList>
            <person name="Hosoyama A."/>
            <person name="Uohara A."/>
            <person name="Ohji S."/>
            <person name="Ichikawa N."/>
        </authorList>
    </citation>
    <scope>NUCLEOTIDE SEQUENCE [LARGE SCALE GENOMIC DNA]</scope>
    <source>
        <strain evidence="2 3">NBRC 15342</strain>
    </source>
</reference>
<dbReference type="AlphaFoldDB" id="A0A4Y4D0U8"/>
<sequence>MIKATLTGQRLVALFLFGWVLVSSPVLSLFDVERSWGGIPVLYLYVFGVWAAFIGLMAWIIER</sequence>
<feature type="transmembrane region" description="Helical" evidence="1">
    <location>
        <begin position="12"/>
        <end position="30"/>
    </location>
</feature>
<evidence type="ECO:0000313" key="2">
    <source>
        <dbReference type="EMBL" id="GEC96440.1"/>
    </source>
</evidence>
<name>A0A4Y4D0U8_ZOORA</name>
<comment type="caution">
    <text evidence="2">The sequence shown here is derived from an EMBL/GenBank/DDBJ whole genome shotgun (WGS) entry which is preliminary data.</text>
</comment>
<dbReference type="OrthoDB" id="7066136at2"/>
<keyword evidence="1" id="KW-0812">Transmembrane</keyword>
<evidence type="ECO:0000313" key="3">
    <source>
        <dbReference type="Proteomes" id="UP000318422"/>
    </source>
</evidence>
<gene>
    <name evidence="2" type="ORF">ZRA01_25130</name>
</gene>
<protein>
    <submittedName>
        <fullName evidence="2">Uncharacterized protein</fullName>
    </submittedName>
</protein>
<organism evidence="2 3">
    <name type="scientific">Zoogloea ramigera</name>
    <dbReference type="NCBI Taxonomy" id="350"/>
    <lineage>
        <taxon>Bacteria</taxon>
        <taxon>Pseudomonadati</taxon>
        <taxon>Pseudomonadota</taxon>
        <taxon>Betaproteobacteria</taxon>
        <taxon>Rhodocyclales</taxon>
        <taxon>Zoogloeaceae</taxon>
        <taxon>Zoogloea</taxon>
    </lineage>
</organism>